<feature type="transmembrane region" description="Helical" evidence="1">
    <location>
        <begin position="468"/>
        <end position="494"/>
    </location>
</feature>
<reference evidence="2 3" key="2">
    <citation type="journal article" date="2018" name="New Phytol.">
        <title>High intraspecific genome diversity in the model arbuscular mycorrhizal symbiont Rhizophagus irregularis.</title>
        <authorList>
            <person name="Chen E.C.H."/>
            <person name="Morin E."/>
            <person name="Beaudet D."/>
            <person name="Noel J."/>
            <person name="Yildirir G."/>
            <person name="Ndikumana S."/>
            <person name="Charron P."/>
            <person name="St-Onge C."/>
            <person name="Giorgi J."/>
            <person name="Kruger M."/>
            <person name="Marton T."/>
            <person name="Ropars J."/>
            <person name="Grigoriev I.V."/>
            <person name="Hainaut M."/>
            <person name="Henrissat B."/>
            <person name="Roux C."/>
            <person name="Martin F."/>
            <person name="Corradi N."/>
        </authorList>
    </citation>
    <scope>NUCLEOTIDE SEQUENCE [LARGE SCALE GENOMIC DNA]</scope>
    <source>
        <strain evidence="2 3">DAOM 197198</strain>
    </source>
</reference>
<reference evidence="2 3" key="1">
    <citation type="journal article" date="2013" name="Proc. Natl. Acad. Sci. U.S.A.">
        <title>Genome of an arbuscular mycorrhizal fungus provides insight into the oldest plant symbiosis.</title>
        <authorList>
            <person name="Tisserant E."/>
            <person name="Malbreil M."/>
            <person name="Kuo A."/>
            <person name="Kohler A."/>
            <person name="Symeonidi A."/>
            <person name="Balestrini R."/>
            <person name="Charron P."/>
            <person name="Duensing N."/>
            <person name="Frei Dit Frey N."/>
            <person name="Gianinazzi-Pearson V."/>
            <person name="Gilbert L.B."/>
            <person name="Handa Y."/>
            <person name="Herr J.R."/>
            <person name="Hijri M."/>
            <person name="Koul R."/>
            <person name="Kawaguchi M."/>
            <person name="Krajinski F."/>
            <person name="Lammers P.J."/>
            <person name="Masclaux F.G."/>
            <person name="Murat C."/>
            <person name="Morin E."/>
            <person name="Ndikumana S."/>
            <person name="Pagni M."/>
            <person name="Petitpierre D."/>
            <person name="Requena N."/>
            <person name="Rosikiewicz P."/>
            <person name="Riley R."/>
            <person name="Saito K."/>
            <person name="San Clemente H."/>
            <person name="Shapiro H."/>
            <person name="van Tuinen D."/>
            <person name="Becard G."/>
            <person name="Bonfante P."/>
            <person name="Paszkowski U."/>
            <person name="Shachar-Hill Y.Y."/>
            <person name="Tuskan G.A."/>
            <person name="Young P.W."/>
            <person name="Sanders I.R."/>
            <person name="Henrissat B."/>
            <person name="Rensing S.A."/>
            <person name="Grigoriev I.V."/>
            <person name="Corradi N."/>
            <person name="Roux C."/>
            <person name="Martin F."/>
        </authorList>
    </citation>
    <scope>NUCLEOTIDE SEQUENCE [LARGE SCALE GENOMIC DNA]</scope>
    <source>
        <strain evidence="2 3">DAOM 197198</strain>
    </source>
</reference>
<evidence type="ECO:0000313" key="3">
    <source>
        <dbReference type="Proteomes" id="UP000018888"/>
    </source>
</evidence>
<sequence>MKDRISYIIWRFIKNKPNIWRLMDVRFDIMAKVIIGGSNTLIKYILFGDGKDKNWNLHIPKINRWENEDEKKFKIETIEEKGETKIKNLSDLQIAIRLCKKGLECNRRSLIVAYLLEYYAENLLKHKHIGWLSTVSEALPDFYRYNLTSYAKGLFFKRCISGIKISKMIEYEDIIPKEIEVIVKASQEFIAFNPNTKLISTKDETQKSISLRFKELNVKIFSNTENLSPTVKIIPLRNFTVRKREKLKHKAFLLKVFQYVFIPRRYLSDIKLSSPLVQIVRNEKNEDDIFDNPTMAAAINYKWGPTRNYFLGNFFRYILFAACFAALVGCYLGHVEATGHLYNLLVFLFILFYYSGVYLFLVECIQLRHHINIIKKTYLFVVFMLLVVLAFSHVFLLLLQHTDFSDLDDITSKKSSYTIQNSAGDVIGTSLQDFDRKQDNPSKDFGTSFLSTYAWLRGSFPQEAIWDFWAVEALTLIGSLVLITVIQNMFIAFLR</sequence>
<name>A0A2P4NPV0_RHIID</name>
<feature type="transmembrane region" description="Helical" evidence="1">
    <location>
        <begin position="314"/>
        <end position="335"/>
    </location>
</feature>
<keyword evidence="3" id="KW-1185">Reference proteome</keyword>
<keyword evidence="1" id="KW-0812">Transmembrane</keyword>
<feature type="transmembrane region" description="Helical" evidence="1">
    <location>
        <begin position="341"/>
        <end position="365"/>
    </location>
</feature>
<dbReference type="EMBL" id="AUPC02000788">
    <property type="protein sequence ID" value="POG55164.1"/>
    <property type="molecule type" value="Genomic_DNA"/>
</dbReference>
<protein>
    <recommendedName>
        <fullName evidence="4">Ion transport domain-containing protein</fullName>
    </recommendedName>
</protein>
<keyword evidence="1" id="KW-1133">Transmembrane helix</keyword>
<proteinExistence type="predicted"/>
<dbReference type="AlphaFoldDB" id="A0A2P4NPV0"/>
<evidence type="ECO:0000256" key="1">
    <source>
        <dbReference type="SAM" id="Phobius"/>
    </source>
</evidence>
<organism evidence="2 3">
    <name type="scientific">Rhizophagus irregularis (strain DAOM 181602 / DAOM 197198 / MUCL 43194)</name>
    <name type="common">Arbuscular mycorrhizal fungus</name>
    <name type="synonym">Glomus intraradices</name>
    <dbReference type="NCBI Taxonomy" id="747089"/>
    <lineage>
        <taxon>Eukaryota</taxon>
        <taxon>Fungi</taxon>
        <taxon>Fungi incertae sedis</taxon>
        <taxon>Mucoromycota</taxon>
        <taxon>Glomeromycotina</taxon>
        <taxon>Glomeromycetes</taxon>
        <taxon>Glomerales</taxon>
        <taxon>Glomeraceae</taxon>
        <taxon>Rhizophagus</taxon>
    </lineage>
</organism>
<dbReference type="Proteomes" id="UP000018888">
    <property type="component" value="Unassembled WGS sequence"/>
</dbReference>
<dbReference type="VEuPathDB" id="FungiDB:RhiirFUN_014589"/>
<evidence type="ECO:0000313" key="2">
    <source>
        <dbReference type="EMBL" id="POG55164.1"/>
    </source>
</evidence>
<evidence type="ECO:0008006" key="4">
    <source>
        <dbReference type="Google" id="ProtNLM"/>
    </source>
</evidence>
<comment type="caution">
    <text evidence="2">The sequence shown here is derived from an EMBL/GenBank/DDBJ whole genome shotgun (WGS) entry which is preliminary data.</text>
</comment>
<gene>
    <name evidence="2" type="ORF">GLOIN_2v1739874</name>
</gene>
<feature type="transmembrane region" description="Helical" evidence="1">
    <location>
        <begin position="377"/>
        <end position="399"/>
    </location>
</feature>
<accession>A0A2P4NPV0</accession>
<keyword evidence="1" id="KW-0472">Membrane</keyword>